<dbReference type="PANTHER" id="PTHR43540:SF6">
    <property type="entry name" value="ISOCHORISMATASE-LIKE DOMAIN-CONTAINING PROTEIN"/>
    <property type="match status" value="1"/>
</dbReference>
<sequence length="211" mass="21997">MTAPRRALVIIDVQQQYFDGLLEIQYPPHASSLPRIVEAIDAAVAAGIPVVAVQHSSGAGAAVFDPDSAEFVLRPEVESRASGDWKLLTKEYSSVFAGTDLTGWLRERDVDTVTFVGYMTNNCVLASAVEAEYLGFTIEVLADATGAIHLSNSAGSADARTVHETLMTLLGSSWARIATTDAWAAALTSGAELPGSDLGTSAAAGAARAGQ</sequence>
<evidence type="ECO:0000313" key="3">
    <source>
        <dbReference type="EMBL" id="NYD69687.1"/>
    </source>
</evidence>
<evidence type="ECO:0000256" key="1">
    <source>
        <dbReference type="ARBA" id="ARBA00022801"/>
    </source>
</evidence>
<evidence type="ECO:0000313" key="4">
    <source>
        <dbReference type="Proteomes" id="UP000549913"/>
    </source>
</evidence>
<keyword evidence="4" id="KW-1185">Reference proteome</keyword>
<gene>
    <name evidence="3" type="ORF">BJ984_000845</name>
</gene>
<dbReference type="InterPro" id="IPR036380">
    <property type="entry name" value="Isochorismatase-like_sf"/>
</dbReference>
<dbReference type="AlphaFoldDB" id="A0A852SMC0"/>
<accession>A0A852SMC0</accession>
<dbReference type="InterPro" id="IPR050272">
    <property type="entry name" value="Isochorismatase-like_hydrls"/>
</dbReference>
<dbReference type="GO" id="GO:0016787">
    <property type="term" value="F:hydrolase activity"/>
    <property type="evidence" value="ECO:0007669"/>
    <property type="project" value="UniProtKB-KW"/>
</dbReference>
<dbReference type="RefSeq" id="WP_179546969.1">
    <property type="nucleotide sequence ID" value="NZ_BSEW01000001.1"/>
</dbReference>
<dbReference type="Pfam" id="PF00857">
    <property type="entry name" value="Isochorismatase"/>
    <property type="match status" value="1"/>
</dbReference>
<reference evidence="3 4" key="1">
    <citation type="submission" date="2020-07" db="EMBL/GenBank/DDBJ databases">
        <title>Sequencing the genomes of 1000 actinobacteria strains.</title>
        <authorList>
            <person name="Klenk H.-P."/>
        </authorList>
    </citation>
    <scope>NUCLEOTIDE SEQUENCE [LARGE SCALE GENOMIC DNA]</scope>
    <source>
        <strain evidence="3 4">DSM 26474</strain>
    </source>
</reference>
<evidence type="ECO:0000259" key="2">
    <source>
        <dbReference type="Pfam" id="PF00857"/>
    </source>
</evidence>
<dbReference type="SUPFAM" id="SSF52499">
    <property type="entry name" value="Isochorismatase-like hydrolases"/>
    <property type="match status" value="1"/>
</dbReference>
<dbReference type="InterPro" id="IPR000868">
    <property type="entry name" value="Isochorismatase-like_dom"/>
</dbReference>
<name>A0A852SMC0_9MICO</name>
<organism evidence="3 4">
    <name type="scientific">Herbiconiux flava</name>
    <dbReference type="NCBI Taxonomy" id="881268"/>
    <lineage>
        <taxon>Bacteria</taxon>
        <taxon>Bacillati</taxon>
        <taxon>Actinomycetota</taxon>
        <taxon>Actinomycetes</taxon>
        <taxon>Micrococcales</taxon>
        <taxon>Microbacteriaceae</taxon>
        <taxon>Herbiconiux</taxon>
    </lineage>
</organism>
<dbReference type="Proteomes" id="UP000549913">
    <property type="component" value="Unassembled WGS sequence"/>
</dbReference>
<comment type="caution">
    <text evidence="3">The sequence shown here is derived from an EMBL/GenBank/DDBJ whole genome shotgun (WGS) entry which is preliminary data.</text>
</comment>
<dbReference type="Gene3D" id="3.40.50.850">
    <property type="entry name" value="Isochorismatase-like"/>
    <property type="match status" value="1"/>
</dbReference>
<dbReference type="PANTHER" id="PTHR43540">
    <property type="entry name" value="PEROXYUREIDOACRYLATE/UREIDOACRYLATE AMIDOHYDROLASE-RELATED"/>
    <property type="match status" value="1"/>
</dbReference>
<dbReference type="EMBL" id="JACCBM010000001">
    <property type="protein sequence ID" value="NYD69687.1"/>
    <property type="molecule type" value="Genomic_DNA"/>
</dbReference>
<protein>
    <submittedName>
        <fullName evidence="3">Nicotinamidase-related amidase</fullName>
    </submittedName>
</protein>
<feature type="domain" description="Isochorismatase-like" evidence="2">
    <location>
        <begin position="7"/>
        <end position="153"/>
    </location>
</feature>
<keyword evidence="1" id="KW-0378">Hydrolase</keyword>
<proteinExistence type="predicted"/>